<evidence type="ECO:0000313" key="3">
    <source>
        <dbReference type="Proteomes" id="UP000275408"/>
    </source>
</evidence>
<dbReference type="Proteomes" id="UP000275408">
    <property type="component" value="Unassembled WGS sequence"/>
</dbReference>
<organism evidence="2 3">
    <name type="scientific">Pocillopora damicornis</name>
    <name type="common">Cauliflower coral</name>
    <name type="synonym">Millepora damicornis</name>
    <dbReference type="NCBI Taxonomy" id="46731"/>
    <lineage>
        <taxon>Eukaryota</taxon>
        <taxon>Metazoa</taxon>
        <taxon>Cnidaria</taxon>
        <taxon>Anthozoa</taxon>
        <taxon>Hexacorallia</taxon>
        <taxon>Scleractinia</taxon>
        <taxon>Astrocoeniina</taxon>
        <taxon>Pocilloporidae</taxon>
        <taxon>Pocillopora</taxon>
    </lineage>
</organism>
<accession>A0A3M6USZ0</accession>
<dbReference type="GO" id="GO:0003676">
    <property type="term" value="F:nucleic acid binding"/>
    <property type="evidence" value="ECO:0007669"/>
    <property type="project" value="InterPro"/>
</dbReference>
<dbReference type="EMBL" id="RCHS01000822">
    <property type="protein sequence ID" value="RMX56687.1"/>
    <property type="molecule type" value="Genomic_DNA"/>
</dbReference>
<dbReference type="AlphaFoldDB" id="A0A3M6USZ0"/>
<evidence type="ECO:0000259" key="1">
    <source>
        <dbReference type="Pfam" id="PF03184"/>
    </source>
</evidence>
<protein>
    <recommendedName>
        <fullName evidence="1">DDE-1 domain-containing protein</fullName>
    </recommendedName>
</protein>
<comment type="caution">
    <text evidence="2">The sequence shown here is derived from an EMBL/GenBank/DDBJ whole genome shotgun (WGS) entry which is preliminary data.</text>
</comment>
<gene>
    <name evidence="2" type="ORF">pdam_00024554</name>
</gene>
<reference evidence="2 3" key="1">
    <citation type="journal article" date="2018" name="Sci. Rep.">
        <title>Comparative analysis of the Pocillopora damicornis genome highlights role of immune system in coral evolution.</title>
        <authorList>
            <person name="Cunning R."/>
            <person name="Bay R.A."/>
            <person name="Gillette P."/>
            <person name="Baker A.C."/>
            <person name="Traylor-Knowles N."/>
        </authorList>
    </citation>
    <scope>NUCLEOTIDE SEQUENCE [LARGE SCALE GENOMIC DNA]</scope>
    <source>
        <strain evidence="2">RSMAS</strain>
        <tissue evidence="2">Whole animal</tissue>
    </source>
</reference>
<name>A0A3M6USZ0_POCDA</name>
<dbReference type="InterPro" id="IPR004875">
    <property type="entry name" value="DDE_SF_endonuclease_dom"/>
</dbReference>
<feature type="non-terminal residue" evidence="2">
    <location>
        <position position="1"/>
    </location>
</feature>
<keyword evidence="3" id="KW-1185">Reference proteome</keyword>
<evidence type="ECO:0000313" key="2">
    <source>
        <dbReference type="EMBL" id="RMX56687.1"/>
    </source>
</evidence>
<feature type="domain" description="DDE-1" evidence="1">
    <location>
        <begin position="159"/>
        <end position="306"/>
    </location>
</feature>
<sequence>LKESTVRAFKKAFREELSAQTRQGNVQLVTSLETQKLGRPPFLLELDSKLIAFLKNFKSRGGVVNGSVVSAAAKALISSNPSMRTTTKPPVPRGVYDECKLTYLSDIDNCIKQHNIPPELILNADQTPSSYVSVGRMTITATNSQSVPIKGLTDKRNVTLTFVISLSGEFLPLQIIYQGKTKASLPRNFSFPKSFCVSQNPKHYSNEAETIGLIDSVINPYVVKKRKELGLPRSQKALLIWDVFRGQKTQKVCSKLSSLNIEVISVPANMTHFFQPLDLTVNGQAKKFCKNKFATWYSAEVQKQVDSGINFEDVDVDLKLSVLKPIHATWLVELYNFFTSTEGKVYVLKGWEKAGIEDVLNGKEVLSPVDLYQDIYAND</sequence>
<dbReference type="Pfam" id="PF03184">
    <property type="entry name" value="DDE_1"/>
    <property type="match status" value="1"/>
</dbReference>
<proteinExistence type="predicted"/>